<keyword evidence="3" id="KW-0963">Cytoplasm</keyword>
<dbReference type="GO" id="GO:0045892">
    <property type="term" value="P:negative regulation of DNA-templated transcription"/>
    <property type="evidence" value="ECO:0007669"/>
    <property type="project" value="TreeGrafter"/>
</dbReference>
<dbReference type="InterPro" id="IPR002481">
    <property type="entry name" value="FUR"/>
</dbReference>
<dbReference type="GO" id="GO:1900376">
    <property type="term" value="P:regulation of secondary metabolite biosynthetic process"/>
    <property type="evidence" value="ECO:0007669"/>
    <property type="project" value="TreeGrafter"/>
</dbReference>
<evidence type="ECO:0000313" key="13">
    <source>
        <dbReference type="Proteomes" id="UP000324351"/>
    </source>
</evidence>
<evidence type="ECO:0000313" key="12">
    <source>
        <dbReference type="EMBL" id="KAA1428028.1"/>
    </source>
</evidence>
<gene>
    <name evidence="12" type="ORF">F0U47_07380</name>
</gene>
<sequence>MEERGEPEVLLRSCGLRVTQPRLAVTAVLERARAEDEHLTVAEVVERSREILGRVSPQTVYDCLLAMSDAGVVRRVDLPGSPARFETRVGDGHQHHVCRSCGAVQNVTGVVPAPDRPGPDLPPGTTVDRAEVVYWGVCAACAKGA</sequence>
<comment type="caution">
    <text evidence="12">The sequence shown here is derived from an EMBL/GenBank/DDBJ whole genome shotgun (WGS) entry which is preliminary data.</text>
</comment>
<dbReference type="GO" id="GO:0005737">
    <property type="term" value="C:cytoplasm"/>
    <property type="evidence" value="ECO:0007669"/>
    <property type="project" value="UniProtKB-SubCell"/>
</dbReference>
<keyword evidence="6 11" id="KW-0862">Zinc</keyword>
<dbReference type="PANTHER" id="PTHR33202">
    <property type="entry name" value="ZINC UPTAKE REGULATION PROTEIN"/>
    <property type="match status" value="1"/>
</dbReference>
<dbReference type="SUPFAM" id="SSF46785">
    <property type="entry name" value="Winged helix' DNA-binding domain"/>
    <property type="match status" value="1"/>
</dbReference>
<reference evidence="12 13" key="1">
    <citation type="submission" date="2019-09" db="EMBL/GenBank/DDBJ databases">
        <title>Nocardioides panacisoli sp. nov., isolated from the soil of a ginseng field.</title>
        <authorList>
            <person name="Cho C."/>
        </authorList>
    </citation>
    <scope>NUCLEOTIDE SEQUENCE [LARGE SCALE GENOMIC DNA]</scope>
    <source>
        <strain evidence="12 13">BN140041</strain>
    </source>
</reference>
<feature type="binding site" evidence="11">
    <location>
        <position position="138"/>
    </location>
    <ligand>
        <name>Zn(2+)</name>
        <dbReference type="ChEBI" id="CHEBI:29105"/>
    </ligand>
</feature>
<feature type="binding site" evidence="11">
    <location>
        <position position="101"/>
    </location>
    <ligand>
        <name>Zn(2+)</name>
        <dbReference type="ChEBI" id="CHEBI:29105"/>
    </ligand>
</feature>
<dbReference type="GO" id="GO:0008270">
    <property type="term" value="F:zinc ion binding"/>
    <property type="evidence" value="ECO:0007669"/>
    <property type="project" value="TreeGrafter"/>
</dbReference>
<dbReference type="Proteomes" id="UP000324351">
    <property type="component" value="Unassembled WGS sequence"/>
</dbReference>
<keyword evidence="7" id="KW-0408">Iron</keyword>
<dbReference type="Pfam" id="PF01475">
    <property type="entry name" value="FUR"/>
    <property type="match status" value="1"/>
</dbReference>
<accession>A0A5B1M6B8</accession>
<name>A0A5B1M6B8_9ACTN</name>
<organism evidence="12 13">
    <name type="scientific">Nocardioides antri</name>
    <dbReference type="NCBI Taxonomy" id="2607659"/>
    <lineage>
        <taxon>Bacteria</taxon>
        <taxon>Bacillati</taxon>
        <taxon>Actinomycetota</taxon>
        <taxon>Actinomycetes</taxon>
        <taxon>Propionibacteriales</taxon>
        <taxon>Nocardioidaceae</taxon>
        <taxon>Nocardioides</taxon>
    </lineage>
</organism>
<keyword evidence="9" id="KW-0238">DNA-binding</keyword>
<reference evidence="12 13" key="2">
    <citation type="submission" date="2019-09" db="EMBL/GenBank/DDBJ databases">
        <authorList>
            <person name="Jin C."/>
        </authorList>
    </citation>
    <scope>NUCLEOTIDE SEQUENCE [LARGE SCALE GENOMIC DNA]</scope>
    <source>
        <strain evidence="12 13">BN140041</strain>
    </source>
</reference>
<feature type="binding site" evidence="11">
    <location>
        <position position="141"/>
    </location>
    <ligand>
        <name>Zn(2+)</name>
        <dbReference type="ChEBI" id="CHEBI:29105"/>
    </ligand>
</feature>
<keyword evidence="10" id="KW-0804">Transcription</keyword>
<evidence type="ECO:0000256" key="7">
    <source>
        <dbReference type="ARBA" id="ARBA00023004"/>
    </source>
</evidence>
<evidence type="ECO:0000256" key="11">
    <source>
        <dbReference type="PIRSR" id="PIRSR602481-1"/>
    </source>
</evidence>
<evidence type="ECO:0000256" key="8">
    <source>
        <dbReference type="ARBA" id="ARBA00023015"/>
    </source>
</evidence>
<dbReference type="CDD" id="cd07153">
    <property type="entry name" value="Fur_like"/>
    <property type="match status" value="1"/>
</dbReference>
<dbReference type="EMBL" id="VUJW01000003">
    <property type="protein sequence ID" value="KAA1428028.1"/>
    <property type="molecule type" value="Genomic_DNA"/>
</dbReference>
<dbReference type="GO" id="GO:0003700">
    <property type="term" value="F:DNA-binding transcription factor activity"/>
    <property type="evidence" value="ECO:0007669"/>
    <property type="project" value="InterPro"/>
</dbReference>
<feature type="binding site" evidence="11">
    <location>
        <position position="98"/>
    </location>
    <ligand>
        <name>Zn(2+)</name>
        <dbReference type="ChEBI" id="CHEBI:29105"/>
    </ligand>
</feature>
<dbReference type="GO" id="GO:0000976">
    <property type="term" value="F:transcription cis-regulatory region binding"/>
    <property type="evidence" value="ECO:0007669"/>
    <property type="project" value="TreeGrafter"/>
</dbReference>
<dbReference type="Gene3D" id="1.10.10.10">
    <property type="entry name" value="Winged helix-like DNA-binding domain superfamily/Winged helix DNA-binding domain"/>
    <property type="match status" value="1"/>
</dbReference>
<evidence type="ECO:0000256" key="10">
    <source>
        <dbReference type="ARBA" id="ARBA00023163"/>
    </source>
</evidence>
<keyword evidence="13" id="KW-1185">Reference proteome</keyword>
<comment type="cofactor">
    <cofactor evidence="11">
        <name>Zn(2+)</name>
        <dbReference type="ChEBI" id="CHEBI:29105"/>
    </cofactor>
    <text evidence="11">Binds 1 zinc ion per subunit.</text>
</comment>
<keyword evidence="5 11" id="KW-0479">Metal-binding</keyword>
<evidence type="ECO:0000256" key="4">
    <source>
        <dbReference type="ARBA" id="ARBA00022491"/>
    </source>
</evidence>
<dbReference type="InterPro" id="IPR036388">
    <property type="entry name" value="WH-like_DNA-bd_sf"/>
</dbReference>
<dbReference type="InterPro" id="IPR036390">
    <property type="entry name" value="WH_DNA-bd_sf"/>
</dbReference>
<evidence type="ECO:0000256" key="9">
    <source>
        <dbReference type="ARBA" id="ARBA00023125"/>
    </source>
</evidence>
<protein>
    <submittedName>
        <fullName evidence="12">Transcriptional repressor</fullName>
    </submittedName>
</protein>
<proteinExistence type="inferred from homology"/>
<evidence type="ECO:0000256" key="6">
    <source>
        <dbReference type="ARBA" id="ARBA00022833"/>
    </source>
</evidence>
<dbReference type="Gene3D" id="3.30.1490.190">
    <property type="match status" value="1"/>
</dbReference>
<dbReference type="AlphaFoldDB" id="A0A5B1M6B8"/>
<dbReference type="PANTHER" id="PTHR33202:SF18">
    <property type="entry name" value="TRANSCRIPTIONAL REGULATOR FURA"/>
    <property type="match status" value="1"/>
</dbReference>
<keyword evidence="8" id="KW-0805">Transcription regulation</keyword>
<keyword evidence="4" id="KW-0678">Repressor</keyword>
<dbReference type="InterPro" id="IPR043135">
    <property type="entry name" value="Fur_C"/>
</dbReference>
<comment type="similarity">
    <text evidence="2">Belongs to the Fur family.</text>
</comment>
<comment type="subcellular location">
    <subcellularLocation>
        <location evidence="1">Cytoplasm</location>
    </subcellularLocation>
</comment>
<evidence type="ECO:0000256" key="2">
    <source>
        <dbReference type="ARBA" id="ARBA00007957"/>
    </source>
</evidence>
<evidence type="ECO:0000256" key="1">
    <source>
        <dbReference type="ARBA" id="ARBA00004496"/>
    </source>
</evidence>
<evidence type="ECO:0000256" key="5">
    <source>
        <dbReference type="ARBA" id="ARBA00022723"/>
    </source>
</evidence>
<evidence type="ECO:0000256" key="3">
    <source>
        <dbReference type="ARBA" id="ARBA00022490"/>
    </source>
</evidence>